<dbReference type="RefSeq" id="XP_035491069.1">
    <property type="nucleotide sequence ID" value="XM_035635176.2"/>
</dbReference>
<dbReference type="Proteomes" id="UP000694558">
    <property type="component" value="Chromosome 7"/>
</dbReference>
<accession>A0A2U9BK71</accession>
<dbReference type="InterPro" id="IPR000157">
    <property type="entry name" value="TIR_dom"/>
</dbReference>
<protein>
    <submittedName>
        <fullName evidence="9">Putative TIR domain-containing adapter molecule 1-like</fullName>
    </submittedName>
</protein>
<reference evidence="9 11" key="1">
    <citation type="submission" date="2017-12" db="EMBL/GenBank/DDBJ databases">
        <title>Integrating genomic resources of turbot (Scophthalmus maximus) in depth evaluation of genetic and physical mapping variation across individuals.</title>
        <authorList>
            <person name="Martinez P."/>
        </authorList>
    </citation>
    <scope>NUCLEOTIDE SEQUENCE [LARGE SCALE GENOMIC DNA]</scope>
</reference>
<keyword evidence="3" id="KW-0597">Phosphoprotein</keyword>
<evidence type="ECO:0000256" key="6">
    <source>
        <dbReference type="ARBA" id="ARBA00023198"/>
    </source>
</evidence>
<dbReference type="RefSeq" id="XP_035491068.1">
    <property type="nucleotide sequence ID" value="XM_035635175.2"/>
</dbReference>
<dbReference type="InterPro" id="IPR046946">
    <property type="entry name" value="TCAM1/2"/>
</dbReference>
<evidence type="ECO:0000313" key="10">
    <source>
        <dbReference type="Ensembl" id="ENSSMAP00000002435.1"/>
    </source>
</evidence>
<dbReference type="GO" id="GO:0035666">
    <property type="term" value="P:TRIF-dependent toll-like receptor signaling pathway"/>
    <property type="evidence" value="ECO:0007669"/>
    <property type="project" value="InterPro"/>
</dbReference>
<dbReference type="GO" id="GO:0045087">
    <property type="term" value="P:innate immune response"/>
    <property type="evidence" value="ECO:0007669"/>
    <property type="project" value="UniProtKB-KW"/>
</dbReference>
<name>A0A2U9BK71_SCOMX</name>
<reference evidence="10" key="3">
    <citation type="submission" date="2023-05" db="EMBL/GenBank/DDBJ databases">
        <title>High-quality long-read genome of Scophthalmus maximus.</title>
        <authorList>
            <person name="Lien S."/>
            <person name="Martinez P."/>
        </authorList>
    </citation>
    <scope>NUCLEOTIDE SEQUENCE [LARGE SCALE GENOMIC DNA]</scope>
</reference>
<feature type="compositionally biased region" description="Basic and acidic residues" evidence="7">
    <location>
        <begin position="250"/>
        <end position="262"/>
    </location>
</feature>
<evidence type="ECO:0000256" key="5">
    <source>
        <dbReference type="ARBA" id="ARBA00022859"/>
    </source>
</evidence>
<evidence type="ECO:0000256" key="7">
    <source>
        <dbReference type="SAM" id="MobiDB-lite"/>
    </source>
</evidence>
<dbReference type="InterPro" id="IPR035897">
    <property type="entry name" value="Toll_tir_struct_dom_sf"/>
</dbReference>
<feature type="domain" description="TIR" evidence="8">
    <location>
        <begin position="327"/>
        <end position="459"/>
    </location>
</feature>
<dbReference type="EMBL" id="CP026249">
    <property type="protein sequence ID" value="AWP04170.1"/>
    <property type="molecule type" value="Genomic_DNA"/>
</dbReference>
<evidence type="ECO:0000256" key="4">
    <source>
        <dbReference type="ARBA" id="ARBA00022588"/>
    </source>
</evidence>
<organism evidence="9 11">
    <name type="scientific">Scophthalmus maximus</name>
    <name type="common">Turbot</name>
    <name type="synonym">Psetta maxima</name>
    <dbReference type="NCBI Taxonomy" id="52904"/>
    <lineage>
        <taxon>Eukaryota</taxon>
        <taxon>Metazoa</taxon>
        <taxon>Chordata</taxon>
        <taxon>Craniata</taxon>
        <taxon>Vertebrata</taxon>
        <taxon>Euteleostomi</taxon>
        <taxon>Actinopterygii</taxon>
        <taxon>Neopterygii</taxon>
        <taxon>Teleostei</taxon>
        <taxon>Neoteleostei</taxon>
        <taxon>Acanthomorphata</taxon>
        <taxon>Carangaria</taxon>
        <taxon>Pleuronectiformes</taxon>
        <taxon>Pleuronectoidei</taxon>
        <taxon>Scophthalmidae</taxon>
        <taxon>Scophthalmus</taxon>
    </lineage>
</organism>
<reference evidence="10" key="4">
    <citation type="submission" date="2025-05" db="UniProtKB">
        <authorList>
            <consortium name="Ensembl"/>
        </authorList>
    </citation>
    <scope>IDENTIFICATION</scope>
</reference>
<gene>
    <name evidence="10" type="primary">ticam1</name>
    <name evidence="9" type="ORF">SMAX5B_006549</name>
</gene>
<reference evidence="10" key="2">
    <citation type="submission" date="2020-05" db="EMBL/GenBank/DDBJ databases">
        <authorList>
            <person name="Moser M."/>
        </authorList>
    </citation>
    <scope>NUCLEOTIDE SEQUENCE [LARGE SCALE GENOMIC DNA]</scope>
</reference>
<dbReference type="Ensembl" id="ENSSMAT00000002477.2">
    <property type="protein sequence ID" value="ENSSMAP00000002435.1"/>
    <property type="gene ID" value="ENSSMAG00000001531.2"/>
</dbReference>
<evidence type="ECO:0000256" key="3">
    <source>
        <dbReference type="ARBA" id="ARBA00022553"/>
    </source>
</evidence>
<dbReference type="GeneID" id="118311368"/>
<dbReference type="GO" id="GO:0043123">
    <property type="term" value="P:positive regulation of canonical NF-kappaB signal transduction"/>
    <property type="evidence" value="ECO:0007669"/>
    <property type="project" value="TreeGrafter"/>
</dbReference>
<dbReference type="PROSITE" id="PS50104">
    <property type="entry name" value="TIR"/>
    <property type="match status" value="1"/>
</dbReference>
<sequence length="576" mass="65082">MSHEVQENQGTGLRDAFDILSKEPSERLLSLTIQLGESPEENIIHALCLIILHREDRALDKLQMLKDNYLANHVAERWQMSRGNLEDFAASCGEFQELTGESLAVLARIFRVLSERRLCGPLLRNLAYQRAISMESHKTSSCENLEYDPFKEEAKDVCGPQIEEWMSSLRDLKSVSLDEINMTLKATDQSERAYSLASPLQVSLSMPSYPTHLEISIPPTASFHGDTMAPETSDNTKPKTSVLLAPRQSHSSEEPQTKPREPALLEAKTVSKMDAAFAAVCGKSAGPHVQIKTPNESTKLPAATKTFVPDSKEKHESKGAEEEEEAVFYAFVILHAPEDTDVAENLKERLETVSGWEGATFSGDFAIPGRSTLKCVEDAINNSAFTILLLTRNFNTRMVETETDTALINSINKKYKHNTVIPLLPRENPLPKQSWPLVLHTIVPLDENRNFERKVRSSLSPAKLKNQKRIWEEGQRMKRQMERQDELKRLNEYEKQFIQECKLAQSQERENRRLLVTQRLLLGLSVEPEEDGGDGRRQPPSIHIENAQYIMIGNDSQMTVDHFGGIDKDDSVYSEE</sequence>
<dbReference type="InterPro" id="IPR040886">
    <property type="entry name" value="TRIF_N"/>
</dbReference>
<dbReference type="KEGG" id="smau:118311368"/>
<evidence type="ECO:0000259" key="8">
    <source>
        <dbReference type="PROSITE" id="PS50104"/>
    </source>
</evidence>
<dbReference type="GO" id="GO:0035591">
    <property type="term" value="F:signaling adaptor activity"/>
    <property type="evidence" value="ECO:0007669"/>
    <property type="project" value="TreeGrafter"/>
</dbReference>
<dbReference type="GO" id="GO:0006954">
    <property type="term" value="P:inflammatory response"/>
    <property type="evidence" value="ECO:0007669"/>
    <property type="project" value="UniProtKB-KW"/>
</dbReference>
<feature type="compositionally biased region" description="Polar residues" evidence="7">
    <location>
        <begin position="230"/>
        <end position="239"/>
    </location>
</feature>
<dbReference type="Gene3D" id="1.25.40.780">
    <property type="match status" value="1"/>
</dbReference>
<dbReference type="PANTHER" id="PTHR47230:SF1">
    <property type="entry name" value="TIR DOMAIN-CONTAINING ADAPTER MOLECULE 1"/>
    <property type="match status" value="1"/>
</dbReference>
<dbReference type="SMR" id="A0A2U9BK71"/>
<dbReference type="CTD" id="148022"/>
<dbReference type="STRING" id="52904.ENSSMAP00000002435"/>
<evidence type="ECO:0000256" key="1">
    <source>
        <dbReference type="ARBA" id="ARBA00004496"/>
    </source>
</evidence>
<keyword evidence="6" id="KW-0395">Inflammatory response</keyword>
<keyword evidence="11" id="KW-1185">Reference proteome</keyword>
<keyword evidence="5" id="KW-0391">Immunity</keyword>
<dbReference type="GO" id="GO:0005768">
    <property type="term" value="C:endosome"/>
    <property type="evidence" value="ECO:0007669"/>
    <property type="project" value="TreeGrafter"/>
</dbReference>
<dbReference type="SUPFAM" id="SSF52200">
    <property type="entry name" value="Toll/Interleukin receptor TIR domain"/>
    <property type="match status" value="1"/>
</dbReference>
<dbReference type="OrthoDB" id="62956at2759"/>
<comment type="subcellular location">
    <subcellularLocation>
        <location evidence="1">Cytoplasm</location>
    </subcellularLocation>
</comment>
<dbReference type="OMA" id="TRHGWQD"/>
<proteinExistence type="predicted"/>
<keyword evidence="4" id="KW-0399">Innate immunity</keyword>
<evidence type="ECO:0000313" key="11">
    <source>
        <dbReference type="Proteomes" id="UP000246464"/>
    </source>
</evidence>
<evidence type="ECO:0000256" key="2">
    <source>
        <dbReference type="ARBA" id="ARBA00022490"/>
    </source>
</evidence>
<dbReference type="GO" id="GO:0032481">
    <property type="term" value="P:positive regulation of type I interferon production"/>
    <property type="evidence" value="ECO:0007669"/>
    <property type="project" value="TreeGrafter"/>
</dbReference>
<dbReference type="Pfam" id="PF17798">
    <property type="entry name" value="TRIF-NTD"/>
    <property type="match status" value="1"/>
</dbReference>
<dbReference type="Pfam" id="PF13676">
    <property type="entry name" value="TIR_2"/>
    <property type="match status" value="1"/>
</dbReference>
<feature type="region of interest" description="Disordered" evidence="7">
    <location>
        <begin position="220"/>
        <end position="262"/>
    </location>
</feature>
<keyword evidence="2" id="KW-0963">Cytoplasm</keyword>
<dbReference type="PANTHER" id="PTHR47230">
    <property type="entry name" value="TIR DOMAIN-CONTAINING ADAPTER MOLECULE 1"/>
    <property type="match status" value="1"/>
</dbReference>
<dbReference type="Gene3D" id="3.40.50.10140">
    <property type="entry name" value="Toll/interleukin-1 receptor homology (TIR) domain"/>
    <property type="match status" value="1"/>
</dbReference>
<dbReference type="Bgee" id="ENSSMAG00000001531">
    <property type="expression patterns" value="Expressed in pharyngeal gill and 5 other cell types or tissues"/>
</dbReference>
<evidence type="ECO:0000313" key="9">
    <source>
        <dbReference type="EMBL" id="AWP04170.1"/>
    </source>
</evidence>
<dbReference type="GeneTree" id="ENSGT00940000163706"/>
<dbReference type="Proteomes" id="UP000246464">
    <property type="component" value="Chromosome 7"/>
</dbReference>
<dbReference type="AlphaFoldDB" id="A0A2U9BK71"/>